<dbReference type="InterPro" id="IPR013078">
    <property type="entry name" value="His_Pase_superF_clade-1"/>
</dbReference>
<dbReference type="GO" id="GO:0005829">
    <property type="term" value="C:cytosol"/>
    <property type="evidence" value="ECO:0007669"/>
    <property type="project" value="TreeGrafter"/>
</dbReference>
<dbReference type="InterPro" id="IPR050275">
    <property type="entry name" value="PGM_Phosphatase"/>
</dbReference>
<evidence type="ECO:0000256" key="1">
    <source>
        <dbReference type="SAM" id="MobiDB-lite"/>
    </source>
</evidence>
<dbReference type="VEuPathDB" id="ToxoDB:TGP89_205000"/>
<dbReference type="Gene3D" id="3.40.50.1240">
    <property type="entry name" value="Phosphoglycerate mutase-like"/>
    <property type="match status" value="1"/>
</dbReference>
<sequence length="673" mass="74626">MANDNCQPSPSGTEAMVHSAAEVTDASAMPQDACDPRGCCDSRRSFVSATAPLASGGNPRRVTGTVVEDADSDCRANISALMLTKKPAQTHRVYRKRFYFVRHSQSQNNAVSLNDQAPVLNLAVPSSYPGTAANKRPGESPSPCAAEEPRKHRRCSTMPFRSQQRSCSVKTETSGATAADTVLRRVPDPPITELGRKQAVQAARWVQEHVRQVLQRPQRRRRDDEERIVQSPEVTRIVCSPMRRSVETACEISKVLQAEVYILPLLFEQGGLFRGPRKFRAGCRFSVGDSGSTSSGTTILDPTESDLPQKQVRQHDGSDQETLMDPGRNERSLQEFRTDDGLGSGDASFGMTLEEILEVIPHAKVIRVSVANGGNCHGSQPKSQMQDIRSERDVRAHATTSRAQNSLERNGEPRSIDSSCFREKDREGSVGGGYCPDWPDARRQPWWKGGRETLIQTVERARQVILWMEDQCMQAEEIGGSILMVMHGLMMDLLVKALFFPFPSRDSPAPYLDLLLEFLRHEEAVSGVPIYNLPQQAAYFPSNNCSFCCIELAVRPMHQRICGQMSLENKGCTPSPKKNGMHLRQPQRLSAKKESLEEEAGRLHGDAVLRGENCQTTNDNVSRESREREGVRLSFCANQEPRLVAALVQWNTQAVEPQLYTGHTLGASVLMSI</sequence>
<dbReference type="SMART" id="SM00855">
    <property type="entry name" value="PGAM"/>
    <property type="match status" value="1"/>
</dbReference>
<feature type="compositionally biased region" description="Basic and acidic residues" evidence="1">
    <location>
        <begin position="409"/>
        <end position="424"/>
    </location>
</feature>
<dbReference type="PANTHER" id="PTHR48100:SF44">
    <property type="entry name" value="PHOSPHATASE C1620.13-RELATED"/>
    <property type="match status" value="1"/>
</dbReference>
<feature type="region of interest" description="Disordered" evidence="1">
    <location>
        <begin position="372"/>
        <end position="424"/>
    </location>
</feature>
<feature type="compositionally biased region" description="Low complexity" evidence="1">
    <location>
        <begin position="286"/>
        <end position="298"/>
    </location>
</feature>
<dbReference type="SUPFAM" id="SSF53254">
    <property type="entry name" value="Phosphoglycerate mutase-like"/>
    <property type="match status" value="1"/>
</dbReference>
<feature type="compositionally biased region" description="Polar residues" evidence="1">
    <location>
        <begin position="398"/>
        <end position="408"/>
    </location>
</feature>
<dbReference type="InterPro" id="IPR029033">
    <property type="entry name" value="His_PPase_superfam"/>
</dbReference>
<feature type="compositionally biased region" description="Basic and acidic residues" evidence="1">
    <location>
        <begin position="327"/>
        <end position="340"/>
    </location>
</feature>
<evidence type="ECO:0000313" key="3">
    <source>
        <dbReference type="Proteomes" id="UP000028828"/>
    </source>
</evidence>
<dbReference type="OrthoDB" id="347888at2759"/>
<dbReference type="CDD" id="cd07067">
    <property type="entry name" value="HP_PGM_like"/>
    <property type="match status" value="1"/>
</dbReference>
<reference evidence="2 3" key="1">
    <citation type="submission" date="2014-03" db="EMBL/GenBank/DDBJ databases">
        <authorList>
            <person name="Sibley D."/>
            <person name="Venepally P."/>
            <person name="Karamycheva S."/>
            <person name="Hadjithomas M."/>
            <person name="Khan A."/>
            <person name="Brunk B."/>
            <person name="Roos D."/>
            <person name="Caler E."/>
            <person name="Lorenzi H."/>
        </authorList>
    </citation>
    <scope>NUCLEOTIDE SEQUENCE [LARGE SCALE GENOMIC DNA]</scope>
    <source>
        <strain evidence="3">p89</strain>
    </source>
</reference>
<feature type="region of interest" description="Disordered" evidence="1">
    <location>
        <begin position="128"/>
        <end position="159"/>
    </location>
</feature>
<dbReference type="AlphaFoldDB" id="A0A086JN85"/>
<gene>
    <name evidence="2" type="ORF">TGP89_205000</name>
</gene>
<organism evidence="2 3">
    <name type="scientific">Toxoplasma gondii p89</name>
    <dbReference type="NCBI Taxonomy" id="943119"/>
    <lineage>
        <taxon>Eukaryota</taxon>
        <taxon>Sar</taxon>
        <taxon>Alveolata</taxon>
        <taxon>Apicomplexa</taxon>
        <taxon>Conoidasida</taxon>
        <taxon>Coccidia</taxon>
        <taxon>Eucoccidiorida</taxon>
        <taxon>Eimeriorina</taxon>
        <taxon>Sarcocystidae</taxon>
        <taxon>Toxoplasma</taxon>
    </lineage>
</organism>
<dbReference type="Proteomes" id="UP000028828">
    <property type="component" value="Unassembled WGS sequence"/>
</dbReference>
<evidence type="ECO:0000313" key="2">
    <source>
        <dbReference type="EMBL" id="KFG33603.1"/>
    </source>
</evidence>
<proteinExistence type="predicted"/>
<dbReference type="EMBL" id="AEYI02001748">
    <property type="protein sequence ID" value="KFG33603.1"/>
    <property type="molecule type" value="Genomic_DNA"/>
</dbReference>
<comment type="caution">
    <text evidence="2">The sequence shown here is derived from an EMBL/GenBank/DDBJ whole genome shotgun (WGS) entry which is preliminary data.</text>
</comment>
<protein>
    <submittedName>
        <fullName evidence="2">Phosphoglycerate mutase family protein</fullName>
    </submittedName>
</protein>
<feature type="compositionally biased region" description="Polar residues" evidence="1">
    <location>
        <begin position="377"/>
        <end position="387"/>
    </location>
</feature>
<dbReference type="GO" id="GO:0016791">
    <property type="term" value="F:phosphatase activity"/>
    <property type="evidence" value="ECO:0007669"/>
    <property type="project" value="TreeGrafter"/>
</dbReference>
<accession>A0A086JN85</accession>
<dbReference type="PANTHER" id="PTHR48100">
    <property type="entry name" value="BROAD-SPECIFICITY PHOSPHATASE YOR283W-RELATED"/>
    <property type="match status" value="1"/>
</dbReference>
<name>A0A086JN85_TOXGO</name>
<feature type="region of interest" description="Disordered" evidence="1">
    <location>
        <begin position="286"/>
        <end position="342"/>
    </location>
</feature>